<evidence type="ECO:0000256" key="2">
    <source>
        <dbReference type="ARBA" id="ARBA00022729"/>
    </source>
</evidence>
<reference evidence="12 13" key="1">
    <citation type="journal article" date="2019" name="Int. J. Syst. Evol. Microbiol.">
        <title>Clostridium fermenticellae sp. nov., isolated from the mud in a fermentation cellar for the production of the Chinese liquor, baijiu.</title>
        <authorList>
            <person name="Xu P.X."/>
            <person name="Chai L.J."/>
            <person name="Qiu T."/>
            <person name="Zhang X.J."/>
            <person name="Lu Z.M."/>
            <person name="Xiao C."/>
            <person name="Wang S.T."/>
            <person name="Shen C.H."/>
            <person name="Shi J.S."/>
            <person name="Xu Z.H."/>
        </authorList>
    </citation>
    <scope>NUCLEOTIDE SEQUENCE [LARGE SCALE GENOMIC DNA]</scope>
    <source>
        <strain evidence="12 13">JN500901</strain>
    </source>
</reference>
<evidence type="ECO:0000256" key="4">
    <source>
        <dbReference type="ARBA" id="ARBA00022960"/>
    </source>
</evidence>
<sequence length="426" mass="48064">MERCKLKKSKISLILILTIVISLIFNILDKSEIAYAASNSQDTQISIYGKTALTIDMETGEIIYAKNIDSRVYPASTTKLMTAILLSESKKTGDILKYTEGSKRQPQSSINLDVHPIDIGETMSAKSAMDGMLLFSGNDMAYMIADNIGKGEADFINKMNDKAKSFNLKNTHFVTPNGLHRSNHYTTTYELSVIASKAFQIPWVRETIAKKESTFKSSKGTSFTVKNTNKLLGKNGCIGGKTGYTSEAGRCLVAFYDRDGRKMMGIVMDSLYDPNDTFVFNDMEKIIDWSYSAKPTMLFNKNSNIDNKNLEYKPIEMLPFNIKLSVPLYVKDNITYYDNEVNKDELNIKFNISNMNFSSLTGKSPIGEITVSQRNSIKNYKLYSSIQKSYLLKKCFPIYTGALVILVLIIYTLYKIFMISKRKTNL</sequence>
<dbReference type="Gene3D" id="3.40.710.10">
    <property type="entry name" value="DD-peptidase/beta-lactamase superfamily"/>
    <property type="match status" value="1"/>
</dbReference>
<feature type="transmembrane region" description="Helical" evidence="10">
    <location>
        <begin position="396"/>
        <end position="414"/>
    </location>
</feature>
<keyword evidence="5" id="KW-0573">Peptidoglycan synthesis</keyword>
<keyword evidence="4" id="KW-0133">Cell shape</keyword>
<keyword evidence="10" id="KW-0812">Transmembrane</keyword>
<feature type="binding site" evidence="8">
    <location>
        <position position="241"/>
    </location>
    <ligand>
        <name>substrate</name>
    </ligand>
</feature>
<comment type="similarity">
    <text evidence="1 9">Belongs to the peptidase S11 family.</text>
</comment>
<evidence type="ECO:0000256" key="8">
    <source>
        <dbReference type="PIRSR" id="PIRSR618044-2"/>
    </source>
</evidence>
<feature type="domain" description="Peptidase S11 D-alanyl-D-alanine carboxypeptidase A N-terminal" evidence="11">
    <location>
        <begin position="43"/>
        <end position="269"/>
    </location>
</feature>
<keyword evidence="6" id="KW-0961">Cell wall biogenesis/degradation</keyword>
<feature type="active site" evidence="7">
    <location>
        <position position="136"/>
    </location>
</feature>
<keyword evidence="2" id="KW-0732">Signal</keyword>
<dbReference type="OrthoDB" id="1701915at2"/>
<proteinExistence type="inferred from homology"/>
<dbReference type="InterPro" id="IPR001967">
    <property type="entry name" value="Peptidase_S11_N"/>
</dbReference>
<feature type="active site" description="Proton acceptor" evidence="7">
    <location>
        <position position="79"/>
    </location>
</feature>
<dbReference type="PRINTS" id="PR00725">
    <property type="entry name" value="DADACBPTASE1"/>
</dbReference>
<dbReference type="EMBL" id="CP032416">
    <property type="protein sequence ID" value="AYD40443.1"/>
    <property type="molecule type" value="Genomic_DNA"/>
</dbReference>
<evidence type="ECO:0000256" key="6">
    <source>
        <dbReference type="ARBA" id="ARBA00023316"/>
    </source>
</evidence>
<dbReference type="PANTHER" id="PTHR21581">
    <property type="entry name" value="D-ALANYL-D-ALANINE CARBOXYPEPTIDASE"/>
    <property type="match status" value="1"/>
</dbReference>
<dbReference type="KEGG" id="cfer:D4Z93_07865"/>
<evidence type="ECO:0000313" key="12">
    <source>
        <dbReference type="EMBL" id="AYD40443.1"/>
    </source>
</evidence>
<dbReference type="InterPro" id="IPR018044">
    <property type="entry name" value="Peptidase_S11"/>
</dbReference>
<evidence type="ECO:0000313" key="13">
    <source>
        <dbReference type="Proteomes" id="UP000266301"/>
    </source>
</evidence>
<feature type="transmembrane region" description="Helical" evidence="10">
    <location>
        <begin position="12"/>
        <end position="28"/>
    </location>
</feature>
<protein>
    <submittedName>
        <fullName evidence="12">D-alanyl-D-alanine carboxypeptidase</fullName>
    </submittedName>
</protein>
<keyword evidence="3" id="KW-0378">Hydrolase</keyword>
<keyword evidence="12" id="KW-0121">Carboxypeptidase</keyword>
<accession>A0A386H4I6</accession>
<gene>
    <name evidence="12" type="ORF">D4Z93_07865</name>
</gene>
<keyword evidence="10" id="KW-0472">Membrane</keyword>
<keyword evidence="12" id="KW-0645">Protease</keyword>
<dbReference type="GO" id="GO:0008360">
    <property type="term" value="P:regulation of cell shape"/>
    <property type="evidence" value="ECO:0007669"/>
    <property type="project" value="UniProtKB-KW"/>
</dbReference>
<evidence type="ECO:0000259" key="11">
    <source>
        <dbReference type="Pfam" id="PF00768"/>
    </source>
</evidence>
<feature type="active site" description="Acyl-ester intermediate" evidence="7">
    <location>
        <position position="76"/>
    </location>
</feature>
<evidence type="ECO:0000256" key="5">
    <source>
        <dbReference type="ARBA" id="ARBA00022984"/>
    </source>
</evidence>
<keyword evidence="13" id="KW-1185">Reference proteome</keyword>
<name>A0A386H4I6_9CLOT</name>
<dbReference type="SUPFAM" id="SSF56601">
    <property type="entry name" value="beta-lactamase/transpeptidase-like"/>
    <property type="match status" value="1"/>
</dbReference>
<dbReference type="PANTHER" id="PTHR21581:SF26">
    <property type="entry name" value="D-ALANYL-D-ALANINE ENDOPEPTIDASE"/>
    <property type="match status" value="1"/>
</dbReference>
<evidence type="ECO:0000256" key="1">
    <source>
        <dbReference type="ARBA" id="ARBA00007164"/>
    </source>
</evidence>
<evidence type="ECO:0000256" key="10">
    <source>
        <dbReference type="SAM" id="Phobius"/>
    </source>
</evidence>
<dbReference type="GO" id="GO:0009252">
    <property type="term" value="P:peptidoglycan biosynthetic process"/>
    <property type="evidence" value="ECO:0007669"/>
    <property type="project" value="UniProtKB-KW"/>
</dbReference>
<evidence type="ECO:0000256" key="3">
    <source>
        <dbReference type="ARBA" id="ARBA00022801"/>
    </source>
</evidence>
<dbReference type="AlphaFoldDB" id="A0A386H4I6"/>
<evidence type="ECO:0000256" key="7">
    <source>
        <dbReference type="PIRSR" id="PIRSR618044-1"/>
    </source>
</evidence>
<dbReference type="GO" id="GO:0009002">
    <property type="term" value="F:serine-type D-Ala-D-Ala carboxypeptidase activity"/>
    <property type="evidence" value="ECO:0007669"/>
    <property type="project" value="InterPro"/>
</dbReference>
<dbReference type="Pfam" id="PF00768">
    <property type="entry name" value="Peptidase_S11"/>
    <property type="match status" value="1"/>
</dbReference>
<dbReference type="GO" id="GO:0006508">
    <property type="term" value="P:proteolysis"/>
    <property type="evidence" value="ECO:0007669"/>
    <property type="project" value="InterPro"/>
</dbReference>
<dbReference type="InterPro" id="IPR012338">
    <property type="entry name" value="Beta-lactam/transpept-like"/>
</dbReference>
<organism evidence="12 13">
    <name type="scientific">Clostridium fermenticellae</name>
    <dbReference type="NCBI Taxonomy" id="2068654"/>
    <lineage>
        <taxon>Bacteria</taxon>
        <taxon>Bacillati</taxon>
        <taxon>Bacillota</taxon>
        <taxon>Clostridia</taxon>
        <taxon>Eubacteriales</taxon>
        <taxon>Clostridiaceae</taxon>
        <taxon>Clostridium</taxon>
    </lineage>
</organism>
<keyword evidence="10" id="KW-1133">Transmembrane helix</keyword>
<evidence type="ECO:0000256" key="9">
    <source>
        <dbReference type="RuleBase" id="RU004016"/>
    </source>
</evidence>
<dbReference type="GO" id="GO:0071555">
    <property type="term" value="P:cell wall organization"/>
    <property type="evidence" value="ECO:0007669"/>
    <property type="project" value="UniProtKB-KW"/>
</dbReference>
<dbReference type="Proteomes" id="UP000266301">
    <property type="component" value="Chromosome"/>
</dbReference>